<protein>
    <submittedName>
        <fullName evidence="1">Uncharacterized protein</fullName>
    </submittedName>
</protein>
<evidence type="ECO:0000313" key="1">
    <source>
        <dbReference type="EMBL" id="JAH67941.1"/>
    </source>
</evidence>
<sequence>MLGGMCAAACCQVYLEVIAI</sequence>
<proteinExistence type="predicted"/>
<organism evidence="1">
    <name type="scientific">Anguilla anguilla</name>
    <name type="common">European freshwater eel</name>
    <name type="synonym">Muraena anguilla</name>
    <dbReference type="NCBI Taxonomy" id="7936"/>
    <lineage>
        <taxon>Eukaryota</taxon>
        <taxon>Metazoa</taxon>
        <taxon>Chordata</taxon>
        <taxon>Craniata</taxon>
        <taxon>Vertebrata</taxon>
        <taxon>Euteleostomi</taxon>
        <taxon>Actinopterygii</taxon>
        <taxon>Neopterygii</taxon>
        <taxon>Teleostei</taxon>
        <taxon>Anguilliformes</taxon>
        <taxon>Anguillidae</taxon>
        <taxon>Anguilla</taxon>
    </lineage>
</organism>
<accession>A0A0E9UQB9</accession>
<reference evidence="1" key="2">
    <citation type="journal article" date="2015" name="Fish Shellfish Immunol.">
        <title>Early steps in the European eel (Anguilla anguilla)-Vibrio vulnificus interaction in the gills: Role of the RtxA13 toxin.</title>
        <authorList>
            <person name="Callol A."/>
            <person name="Pajuelo D."/>
            <person name="Ebbesson L."/>
            <person name="Teles M."/>
            <person name="MacKenzie S."/>
            <person name="Amaro C."/>
        </authorList>
    </citation>
    <scope>NUCLEOTIDE SEQUENCE</scope>
</reference>
<dbReference type="AlphaFoldDB" id="A0A0E9UQB9"/>
<name>A0A0E9UQB9_ANGAN</name>
<dbReference type="EMBL" id="GBXM01040636">
    <property type="protein sequence ID" value="JAH67941.1"/>
    <property type="molecule type" value="Transcribed_RNA"/>
</dbReference>
<reference evidence="1" key="1">
    <citation type="submission" date="2014-11" db="EMBL/GenBank/DDBJ databases">
        <authorList>
            <person name="Amaro Gonzalez C."/>
        </authorList>
    </citation>
    <scope>NUCLEOTIDE SEQUENCE</scope>
</reference>